<reference evidence="2 3" key="1">
    <citation type="submission" date="2019-05" db="EMBL/GenBank/DDBJ databases">
        <title>Another draft genome of Portunus trituberculatus and its Hox gene families provides insights of decapod evolution.</title>
        <authorList>
            <person name="Jeong J.-H."/>
            <person name="Song I."/>
            <person name="Kim S."/>
            <person name="Choi T."/>
            <person name="Kim D."/>
            <person name="Ryu S."/>
            <person name="Kim W."/>
        </authorList>
    </citation>
    <scope>NUCLEOTIDE SEQUENCE [LARGE SCALE GENOMIC DNA]</scope>
    <source>
        <tissue evidence="2">Muscle</tissue>
    </source>
</reference>
<comment type="caution">
    <text evidence="2">The sequence shown here is derived from an EMBL/GenBank/DDBJ whole genome shotgun (WGS) entry which is preliminary data.</text>
</comment>
<keyword evidence="3" id="KW-1185">Reference proteome</keyword>
<evidence type="ECO:0000256" key="1">
    <source>
        <dbReference type="SAM" id="MobiDB-lite"/>
    </source>
</evidence>
<feature type="region of interest" description="Disordered" evidence="1">
    <location>
        <begin position="1"/>
        <end position="35"/>
    </location>
</feature>
<accession>A0A5B7GDY8</accession>
<sequence>MPEGHGKPKAGVVTPRTLGKGAGVTHSRGNVAPGRPFLTGGQKCIMEGTRTLTHAAGSPVSVYVPARPEVITPSGAAGLRAAGQDKDIC</sequence>
<dbReference type="AlphaFoldDB" id="A0A5B7GDY8"/>
<dbReference type="Proteomes" id="UP000324222">
    <property type="component" value="Unassembled WGS sequence"/>
</dbReference>
<protein>
    <submittedName>
        <fullName evidence="2">Uncharacterized protein</fullName>
    </submittedName>
</protein>
<dbReference type="EMBL" id="VSRR010013295">
    <property type="protein sequence ID" value="MPC55585.1"/>
    <property type="molecule type" value="Genomic_DNA"/>
</dbReference>
<name>A0A5B7GDY8_PORTR</name>
<gene>
    <name evidence="2" type="ORF">E2C01_049527</name>
</gene>
<evidence type="ECO:0000313" key="2">
    <source>
        <dbReference type="EMBL" id="MPC55585.1"/>
    </source>
</evidence>
<organism evidence="2 3">
    <name type="scientific">Portunus trituberculatus</name>
    <name type="common">Swimming crab</name>
    <name type="synonym">Neptunus trituberculatus</name>
    <dbReference type="NCBI Taxonomy" id="210409"/>
    <lineage>
        <taxon>Eukaryota</taxon>
        <taxon>Metazoa</taxon>
        <taxon>Ecdysozoa</taxon>
        <taxon>Arthropoda</taxon>
        <taxon>Crustacea</taxon>
        <taxon>Multicrustacea</taxon>
        <taxon>Malacostraca</taxon>
        <taxon>Eumalacostraca</taxon>
        <taxon>Eucarida</taxon>
        <taxon>Decapoda</taxon>
        <taxon>Pleocyemata</taxon>
        <taxon>Brachyura</taxon>
        <taxon>Eubrachyura</taxon>
        <taxon>Portunoidea</taxon>
        <taxon>Portunidae</taxon>
        <taxon>Portuninae</taxon>
        <taxon>Portunus</taxon>
    </lineage>
</organism>
<proteinExistence type="predicted"/>
<evidence type="ECO:0000313" key="3">
    <source>
        <dbReference type="Proteomes" id="UP000324222"/>
    </source>
</evidence>